<dbReference type="Proteomes" id="UP001181693">
    <property type="component" value="Unassembled WGS sequence"/>
</dbReference>
<reference evidence="2" key="1">
    <citation type="thesis" date="2020" institute="ProQuest LLC" country="789 East Eisenhower Parkway, Ann Arbor, MI, USA">
        <title>Comparative Genomics and Chromosome Evolution.</title>
        <authorList>
            <person name="Mudd A.B."/>
        </authorList>
    </citation>
    <scope>NUCLEOTIDE SEQUENCE</scope>
    <source>
        <strain evidence="2">1538</strain>
        <tissue evidence="2">Blood</tissue>
    </source>
</reference>
<accession>A0AAV3A5M7</accession>
<evidence type="ECO:0000313" key="2">
    <source>
        <dbReference type="EMBL" id="DBA21018.1"/>
    </source>
</evidence>
<dbReference type="EMBL" id="DYDO01000007">
    <property type="protein sequence ID" value="DBA21018.1"/>
    <property type="molecule type" value="Genomic_DNA"/>
</dbReference>
<name>A0AAV3A5M7_PYXAD</name>
<comment type="caution">
    <text evidence="2">The sequence shown here is derived from an EMBL/GenBank/DDBJ whole genome shotgun (WGS) entry which is preliminary data.</text>
</comment>
<dbReference type="AlphaFoldDB" id="A0AAV3A5M7"/>
<comment type="similarity">
    <text evidence="1">Belongs to the PC-esterase family.</text>
</comment>
<gene>
    <name evidence="2" type="ORF">GDO54_017743</name>
</gene>
<evidence type="ECO:0000313" key="3">
    <source>
        <dbReference type="Proteomes" id="UP001181693"/>
    </source>
</evidence>
<dbReference type="PANTHER" id="PTHR14469:SF0">
    <property type="entry name" value="FAMILY WITH SEQUENCE SIMILARITY 113"/>
    <property type="match status" value="1"/>
</dbReference>
<dbReference type="PANTHER" id="PTHR14469">
    <property type="entry name" value="SARCOMA ANTIGEN NY-SAR-23"/>
    <property type="match status" value="1"/>
</dbReference>
<protein>
    <submittedName>
        <fullName evidence="2">Uncharacterized protein</fullName>
    </submittedName>
</protein>
<keyword evidence="3" id="KW-1185">Reference proteome</keyword>
<sequence>MKLFSLADVWRLLHNKYVVALGDSILYSKDLVKILQNHEFRTENQLKGKGGMSFANDTLGDLHNGIPYREVRHYRTDHHLVQSYFLTCVSSEYVESMLADFEQGPQPDVVIIN</sequence>
<evidence type="ECO:0000256" key="1">
    <source>
        <dbReference type="ARBA" id="ARBA00037957"/>
    </source>
</evidence>
<organism evidence="2 3">
    <name type="scientific">Pyxicephalus adspersus</name>
    <name type="common">African bullfrog</name>
    <dbReference type="NCBI Taxonomy" id="30357"/>
    <lineage>
        <taxon>Eukaryota</taxon>
        <taxon>Metazoa</taxon>
        <taxon>Chordata</taxon>
        <taxon>Craniata</taxon>
        <taxon>Vertebrata</taxon>
        <taxon>Euteleostomi</taxon>
        <taxon>Amphibia</taxon>
        <taxon>Batrachia</taxon>
        <taxon>Anura</taxon>
        <taxon>Neobatrachia</taxon>
        <taxon>Ranoidea</taxon>
        <taxon>Pyxicephalidae</taxon>
        <taxon>Pyxicephalinae</taxon>
        <taxon>Pyxicephalus</taxon>
    </lineage>
</organism>
<proteinExistence type="inferred from homology"/>